<dbReference type="AlphaFoldDB" id="A0A7W7KDN2"/>
<evidence type="ECO:0000313" key="2">
    <source>
        <dbReference type="EMBL" id="MBB4860912.1"/>
    </source>
</evidence>
<protein>
    <submittedName>
        <fullName evidence="2">Uncharacterized protein (TIGR02284 family)</fullName>
    </submittedName>
</protein>
<comment type="caution">
    <text evidence="2">The sequence shown here is derived from an EMBL/GenBank/DDBJ whole genome shotgun (WGS) entry which is preliminary data.</text>
</comment>
<accession>A0A7W7KDN2</accession>
<dbReference type="InterPro" id="IPR011971">
    <property type="entry name" value="CHP02284"/>
</dbReference>
<dbReference type="InterPro" id="IPR012347">
    <property type="entry name" value="Ferritin-like"/>
</dbReference>
<feature type="domain" description="DUF2383" evidence="1">
    <location>
        <begin position="76"/>
        <end position="176"/>
    </location>
</feature>
<dbReference type="EMBL" id="JACHLR010000037">
    <property type="protein sequence ID" value="MBB4860912.1"/>
    <property type="molecule type" value="Genomic_DNA"/>
</dbReference>
<dbReference type="NCBIfam" id="TIGR02284">
    <property type="entry name" value="PA2169 family four-helix-bundle protein"/>
    <property type="match status" value="1"/>
</dbReference>
<keyword evidence="3" id="KW-1185">Reference proteome</keyword>
<organism evidence="2 3">
    <name type="scientific">Novosphingobium chloroacetimidivorans</name>
    <dbReference type="NCBI Taxonomy" id="1428314"/>
    <lineage>
        <taxon>Bacteria</taxon>
        <taxon>Pseudomonadati</taxon>
        <taxon>Pseudomonadota</taxon>
        <taxon>Alphaproteobacteria</taxon>
        <taxon>Sphingomonadales</taxon>
        <taxon>Sphingomonadaceae</taxon>
        <taxon>Novosphingobium</taxon>
    </lineage>
</organism>
<name>A0A7W7KDN2_9SPHN</name>
<gene>
    <name evidence="2" type="ORF">HNO88_004258</name>
</gene>
<reference evidence="2 3" key="1">
    <citation type="submission" date="2020-08" db="EMBL/GenBank/DDBJ databases">
        <title>Functional genomics of gut bacteria from endangered species of beetles.</title>
        <authorList>
            <person name="Carlos-Shanley C."/>
        </authorList>
    </citation>
    <scope>NUCLEOTIDE SEQUENCE [LARGE SCALE GENOMIC DNA]</scope>
    <source>
        <strain evidence="2 3">S00245</strain>
    </source>
</reference>
<sequence length="211" mass="22839">MLLAAERAQRSAAHLLVSGRIVRSSKTGRMVACELDTFETDGMAWLTRRSSHSSLSIESTTHDFQHQGRRRAQHGIATLLDTLDGYQKSSGDIDNQALADKFNARARERQSAITKLQPAVAAAGGNPEDDGTLLGGAHRAFQSLKEAVTGRDEKAIVAEIERGEDYLRAKFETALADVDLSPTARAAAEEAWQSVRAGHKEMSALKHSMGA</sequence>
<dbReference type="Gene3D" id="1.20.1260.10">
    <property type="match status" value="1"/>
</dbReference>
<dbReference type="Pfam" id="PF09537">
    <property type="entry name" value="DUF2383"/>
    <property type="match status" value="1"/>
</dbReference>
<evidence type="ECO:0000313" key="3">
    <source>
        <dbReference type="Proteomes" id="UP000555448"/>
    </source>
</evidence>
<dbReference type="RefSeq" id="WP_312857146.1">
    <property type="nucleotide sequence ID" value="NZ_JACHLR010000037.1"/>
</dbReference>
<dbReference type="Proteomes" id="UP000555448">
    <property type="component" value="Unassembled WGS sequence"/>
</dbReference>
<evidence type="ECO:0000259" key="1">
    <source>
        <dbReference type="Pfam" id="PF09537"/>
    </source>
</evidence>
<dbReference type="InterPro" id="IPR019052">
    <property type="entry name" value="DUF2383"/>
</dbReference>
<proteinExistence type="predicted"/>